<keyword evidence="2" id="KW-1185">Reference proteome</keyword>
<dbReference type="PANTHER" id="PTHR33272:SF5">
    <property type="entry name" value="ACB DOMAIN-CONTAINING PROTEIN"/>
    <property type="match status" value="1"/>
</dbReference>
<evidence type="ECO:0000313" key="2">
    <source>
        <dbReference type="Proteomes" id="UP000008068"/>
    </source>
</evidence>
<evidence type="ECO:0000313" key="1">
    <source>
        <dbReference type="EMBL" id="EGT34008.1"/>
    </source>
</evidence>
<dbReference type="AlphaFoldDB" id="G0NMD7"/>
<organism evidence="2">
    <name type="scientific">Caenorhabditis brenneri</name>
    <name type="common">Nematode worm</name>
    <dbReference type="NCBI Taxonomy" id="135651"/>
    <lineage>
        <taxon>Eukaryota</taxon>
        <taxon>Metazoa</taxon>
        <taxon>Ecdysozoa</taxon>
        <taxon>Nematoda</taxon>
        <taxon>Chromadorea</taxon>
        <taxon>Rhabditida</taxon>
        <taxon>Rhabditina</taxon>
        <taxon>Rhabditomorpha</taxon>
        <taxon>Rhabditoidea</taxon>
        <taxon>Rhabditidae</taxon>
        <taxon>Peloderinae</taxon>
        <taxon>Caenorhabditis</taxon>
    </lineage>
</organism>
<protein>
    <submittedName>
        <fullName evidence="1">Uncharacterized protein</fullName>
    </submittedName>
</protein>
<reference evidence="2" key="1">
    <citation type="submission" date="2011-07" db="EMBL/GenBank/DDBJ databases">
        <authorList>
            <consortium name="Caenorhabditis brenneri Sequencing and Analysis Consortium"/>
            <person name="Wilson R.K."/>
        </authorList>
    </citation>
    <scope>NUCLEOTIDE SEQUENCE [LARGE SCALE GENOMIC DNA]</scope>
    <source>
        <strain evidence="2">PB2801</strain>
    </source>
</reference>
<gene>
    <name evidence="1" type="ORF">CAEBREN_28671</name>
</gene>
<dbReference type="Pfam" id="PF14747">
    <property type="entry name" value="DUF4473"/>
    <property type="match status" value="1"/>
</dbReference>
<dbReference type="eggNOG" id="ENOG502TIQX">
    <property type="taxonomic scope" value="Eukaryota"/>
</dbReference>
<dbReference type="EMBL" id="GL379909">
    <property type="protein sequence ID" value="EGT34008.1"/>
    <property type="molecule type" value="Genomic_DNA"/>
</dbReference>
<dbReference type="HOGENOM" id="CLU_179530_1_0_1"/>
<proteinExistence type="predicted"/>
<dbReference type="InParanoid" id="G0NMD7"/>
<dbReference type="FunCoup" id="G0NMD7">
    <property type="interactions" value="1049"/>
</dbReference>
<dbReference type="OrthoDB" id="5780470at2759"/>
<dbReference type="InterPro" id="IPR027913">
    <property type="entry name" value="DUF4473"/>
</dbReference>
<name>G0NMD7_CAEBE</name>
<sequence length="82" mass="9096">MSDPAIDESQDELRAAGMSEASIEGLTAFTRRFQTGLSAAQASAEGPDKFIEEYTADVQKFRDSMPEKDRAIYNDYLKKNGL</sequence>
<accession>G0NMD7</accession>
<dbReference type="Proteomes" id="UP000008068">
    <property type="component" value="Unassembled WGS sequence"/>
</dbReference>
<dbReference type="PANTHER" id="PTHR33272">
    <property type="entry name" value="PROTEIN CBG22877-RELATED"/>
    <property type="match status" value="1"/>
</dbReference>